<evidence type="ECO:0000313" key="5">
    <source>
        <dbReference type="EMBL" id="MFD2257217.1"/>
    </source>
</evidence>
<dbReference type="SUPFAM" id="SSF52972">
    <property type="entry name" value="ITPase-like"/>
    <property type="match status" value="1"/>
</dbReference>
<dbReference type="HAMAP" id="MF_00528">
    <property type="entry name" value="Maf"/>
    <property type="match status" value="1"/>
</dbReference>
<accession>A0ABW5D8K3</accession>
<keyword evidence="3 4" id="KW-0546">Nucleotide metabolism</keyword>
<dbReference type="PANTHER" id="PTHR43213:SF5">
    <property type="entry name" value="BIFUNCTIONAL DTTP_UTP PYROPHOSPHATASE_METHYLTRANSFERASE PROTEIN-RELATED"/>
    <property type="match status" value="1"/>
</dbReference>
<organism evidence="5 6">
    <name type="scientific">Luteolibacter algae</name>
    <dbReference type="NCBI Taxonomy" id="454151"/>
    <lineage>
        <taxon>Bacteria</taxon>
        <taxon>Pseudomonadati</taxon>
        <taxon>Verrucomicrobiota</taxon>
        <taxon>Verrucomicrobiia</taxon>
        <taxon>Verrucomicrobiales</taxon>
        <taxon>Verrucomicrobiaceae</taxon>
        <taxon>Luteolibacter</taxon>
    </lineage>
</organism>
<comment type="catalytic activity">
    <reaction evidence="4">
        <text>dTTP + H2O = dTMP + diphosphate + H(+)</text>
        <dbReference type="Rhea" id="RHEA:28534"/>
        <dbReference type="ChEBI" id="CHEBI:15377"/>
        <dbReference type="ChEBI" id="CHEBI:15378"/>
        <dbReference type="ChEBI" id="CHEBI:33019"/>
        <dbReference type="ChEBI" id="CHEBI:37568"/>
        <dbReference type="ChEBI" id="CHEBI:63528"/>
        <dbReference type="EC" id="3.6.1.9"/>
    </reaction>
</comment>
<dbReference type="PIRSF" id="PIRSF006305">
    <property type="entry name" value="Maf"/>
    <property type="match status" value="1"/>
</dbReference>
<comment type="function">
    <text evidence="4">Nucleoside triphosphate pyrophosphatase that hydrolyzes dTTP and UTP. May have a dual role in cell division arrest and in preventing the incorporation of modified nucleotides into cellular nucleic acids.</text>
</comment>
<dbReference type="Proteomes" id="UP001597375">
    <property type="component" value="Unassembled WGS sequence"/>
</dbReference>
<keyword evidence="2 4" id="KW-0378">Hydrolase</keyword>
<comment type="subcellular location">
    <subcellularLocation>
        <location evidence="4">Cytoplasm</location>
    </subcellularLocation>
</comment>
<name>A0ABW5D8K3_9BACT</name>
<protein>
    <recommendedName>
        <fullName evidence="4">dTTP/UTP pyrophosphatase</fullName>
        <shortName evidence="4">dTTPase/UTPase</shortName>
        <ecNumber evidence="4">3.6.1.9</ecNumber>
    </recommendedName>
    <alternativeName>
        <fullName evidence="4">Nucleoside triphosphate pyrophosphatase</fullName>
    </alternativeName>
    <alternativeName>
        <fullName evidence="4">Nucleotide pyrophosphatase</fullName>
        <shortName evidence="4">Nucleotide PPase</shortName>
    </alternativeName>
</protein>
<reference evidence="6" key="1">
    <citation type="journal article" date="2019" name="Int. J. Syst. Evol. Microbiol.">
        <title>The Global Catalogue of Microorganisms (GCM) 10K type strain sequencing project: providing services to taxonomists for standard genome sequencing and annotation.</title>
        <authorList>
            <consortium name="The Broad Institute Genomics Platform"/>
            <consortium name="The Broad Institute Genome Sequencing Center for Infectious Disease"/>
            <person name="Wu L."/>
            <person name="Ma J."/>
        </authorList>
    </citation>
    <scope>NUCLEOTIDE SEQUENCE [LARGE SCALE GENOMIC DNA]</scope>
    <source>
        <strain evidence="6">CGMCC 4.7106</strain>
    </source>
</reference>
<feature type="site" description="Important for substrate specificity" evidence="4">
    <location>
        <position position="153"/>
    </location>
</feature>
<feature type="active site" description="Proton acceptor" evidence="4">
    <location>
        <position position="69"/>
    </location>
</feature>
<comment type="similarity">
    <text evidence="4">Belongs to the Maf family. YhdE subfamily.</text>
</comment>
<proteinExistence type="inferred from homology"/>
<dbReference type="PANTHER" id="PTHR43213">
    <property type="entry name" value="BIFUNCTIONAL DTTP/UTP PYROPHOSPHATASE/METHYLTRANSFERASE PROTEIN-RELATED"/>
    <property type="match status" value="1"/>
</dbReference>
<evidence type="ECO:0000256" key="2">
    <source>
        <dbReference type="ARBA" id="ARBA00022801"/>
    </source>
</evidence>
<dbReference type="InterPro" id="IPR003697">
    <property type="entry name" value="Maf-like"/>
</dbReference>
<comment type="catalytic activity">
    <reaction evidence="4">
        <text>UTP + H2O = UMP + diphosphate + H(+)</text>
        <dbReference type="Rhea" id="RHEA:29395"/>
        <dbReference type="ChEBI" id="CHEBI:15377"/>
        <dbReference type="ChEBI" id="CHEBI:15378"/>
        <dbReference type="ChEBI" id="CHEBI:33019"/>
        <dbReference type="ChEBI" id="CHEBI:46398"/>
        <dbReference type="ChEBI" id="CHEBI:57865"/>
        <dbReference type="EC" id="3.6.1.9"/>
    </reaction>
</comment>
<dbReference type="GO" id="GO:0016787">
    <property type="term" value="F:hydrolase activity"/>
    <property type="evidence" value="ECO:0007669"/>
    <property type="project" value="UniProtKB-KW"/>
</dbReference>
<dbReference type="EC" id="3.6.1.9" evidence="4"/>
<keyword evidence="4" id="KW-0963">Cytoplasm</keyword>
<evidence type="ECO:0000256" key="1">
    <source>
        <dbReference type="ARBA" id="ARBA00001968"/>
    </source>
</evidence>
<dbReference type="Gene3D" id="3.90.950.10">
    <property type="match status" value="1"/>
</dbReference>
<dbReference type="NCBIfam" id="TIGR00172">
    <property type="entry name" value="maf"/>
    <property type="match status" value="1"/>
</dbReference>
<keyword evidence="6" id="KW-1185">Reference proteome</keyword>
<dbReference type="EMBL" id="JBHUIT010000022">
    <property type="protein sequence ID" value="MFD2257217.1"/>
    <property type="molecule type" value="Genomic_DNA"/>
</dbReference>
<feature type="site" description="Important for substrate specificity" evidence="4">
    <location>
        <position position="12"/>
    </location>
</feature>
<comment type="cofactor">
    <cofactor evidence="1 4">
        <name>a divalent metal cation</name>
        <dbReference type="ChEBI" id="CHEBI:60240"/>
    </cofactor>
</comment>
<dbReference type="Pfam" id="PF02545">
    <property type="entry name" value="Maf"/>
    <property type="match status" value="1"/>
</dbReference>
<dbReference type="RefSeq" id="WP_386820503.1">
    <property type="nucleotide sequence ID" value="NZ_JBHUIT010000022.1"/>
</dbReference>
<dbReference type="InterPro" id="IPR029001">
    <property type="entry name" value="ITPase-like_fam"/>
</dbReference>
<evidence type="ECO:0000256" key="4">
    <source>
        <dbReference type="HAMAP-Rule" id="MF_00528"/>
    </source>
</evidence>
<sequence length="192" mass="20841">MMKLILASGSPRRRELLESAGLEFDIVVSPAEEIHDATLGMITLCEENARLKTAAVAVEHPDAVVIGADTLVFIGDEPLGKPKNMEEAQRMLRRLSGRVHQVCTGFCIIGPDGGVVKSHGLTAVTFHELDEARIEEYLRKTQPLDKAGAYGIQDHGEMLVKCIDGSFDNVMGLPVDLVLHALRGIGLPIHAR</sequence>
<evidence type="ECO:0000313" key="6">
    <source>
        <dbReference type="Proteomes" id="UP001597375"/>
    </source>
</evidence>
<dbReference type="CDD" id="cd00555">
    <property type="entry name" value="Maf"/>
    <property type="match status" value="1"/>
</dbReference>
<comment type="caution">
    <text evidence="5">The sequence shown here is derived from an EMBL/GenBank/DDBJ whole genome shotgun (WGS) entry which is preliminary data.</text>
</comment>
<evidence type="ECO:0000256" key="3">
    <source>
        <dbReference type="ARBA" id="ARBA00023080"/>
    </source>
</evidence>
<gene>
    <name evidence="5" type="ORF">ACFSSA_11065</name>
</gene>
<feature type="site" description="Important for substrate specificity" evidence="4">
    <location>
        <position position="70"/>
    </location>
</feature>
<comment type="caution">
    <text evidence="4">Lacks conserved residue(s) required for the propagation of feature annotation.</text>
</comment>